<dbReference type="Proteomes" id="UP000268321">
    <property type="component" value="Unassembled WGS sequence"/>
</dbReference>
<feature type="non-terminal residue" evidence="2">
    <location>
        <position position="196"/>
    </location>
</feature>
<evidence type="ECO:0000259" key="1">
    <source>
        <dbReference type="Pfam" id="PF23315"/>
    </source>
</evidence>
<accession>A0A4P9Z7F7</accession>
<keyword evidence="3" id="KW-1185">Reference proteome</keyword>
<proteinExistence type="predicted"/>
<organism evidence="2 3">
    <name type="scientific">Metschnikowia bicuspidata</name>
    <dbReference type="NCBI Taxonomy" id="27322"/>
    <lineage>
        <taxon>Eukaryota</taxon>
        <taxon>Fungi</taxon>
        <taxon>Dikarya</taxon>
        <taxon>Ascomycota</taxon>
        <taxon>Saccharomycotina</taxon>
        <taxon>Pichiomycetes</taxon>
        <taxon>Metschnikowiaceae</taxon>
        <taxon>Metschnikowia</taxon>
    </lineage>
</organism>
<dbReference type="Pfam" id="PF23315">
    <property type="entry name" value="PEX6_4th"/>
    <property type="match status" value="1"/>
</dbReference>
<evidence type="ECO:0000313" key="2">
    <source>
        <dbReference type="EMBL" id="RKP28575.1"/>
    </source>
</evidence>
<dbReference type="AlphaFoldDB" id="A0A4P9Z7F7"/>
<sequence length="196" mass="21209">MAQLKTVFHSQTKCVRSGDLIPVCIDSLLARSLFEIQAANSAAEDATEAPVTPVGNPDAVAWFKVVEVTGESNESGSAGTGQFIVDPAKTALVSSGVEFTRLPPNSESQWCTYLNLPPHFNYIRAFQSSPSAFKYAQEFYQILKTFIDTHSKFGLNTTVLLNSMSRGLGKSTLVKSMAAELGLGVIELEAFELLQP</sequence>
<gene>
    <name evidence="2" type="ORF">METBISCDRAFT_29029</name>
</gene>
<dbReference type="EMBL" id="ML004826">
    <property type="protein sequence ID" value="RKP28575.1"/>
    <property type="molecule type" value="Genomic_DNA"/>
</dbReference>
<dbReference type="OrthoDB" id="5553750at2759"/>
<feature type="domain" description="Peroxisomal ATPase PEX6 fourth" evidence="1">
    <location>
        <begin position="1"/>
        <end position="101"/>
    </location>
</feature>
<protein>
    <recommendedName>
        <fullName evidence="1">Peroxisomal ATPase PEX6 fourth domain-containing protein</fullName>
    </recommendedName>
</protein>
<evidence type="ECO:0000313" key="3">
    <source>
        <dbReference type="Proteomes" id="UP000268321"/>
    </source>
</evidence>
<dbReference type="InterPro" id="IPR056995">
    <property type="entry name" value="PEX6_4th_dom"/>
</dbReference>
<name>A0A4P9Z7F7_9ASCO</name>
<reference evidence="3" key="1">
    <citation type="journal article" date="2018" name="Nat. Microbiol.">
        <title>Leveraging single-cell genomics to expand the fungal tree of life.</title>
        <authorList>
            <person name="Ahrendt S.R."/>
            <person name="Quandt C.A."/>
            <person name="Ciobanu D."/>
            <person name="Clum A."/>
            <person name="Salamov A."/>
            <person name="Andreopoulos B."/>
            <person name="Cheng J.F."/>
            <person name="Woyke T."/>
            <person name="Pelin A."/>
            <person name="Henrissat B."/>
            <person name="Reynolds N.K."/>
            <person name="Benny G.L."/>
            <person name="Smith M.E."/>
            <person name="James T.Y."/>
            <person name="Grigoriev I.V."/>
        </authorList>
    </citation>
    <scope>NUCLEOTIDE SEQUENCE [LARGE SCALE GENOMIC DNA]</scope>
    <source>
        <strain evidence="3">Baker2002</strain>
    </source>
</reference>